<comment type="caution">
    <text evidence="2">The sequence shown here is derived from an EMBL/GenBank/DDBJ whole genome shotgun (WGS) entry which is preliminary data.</text>
</comment>
<evidence type="ECO:0000313" key="3">
    <source>
        <dbReference type="Proteomes" id="UP000620124"/>
    </source>
</evidence>
<evidence type="ECO:0000256" key="1">
    <source>
        <dbReference type="SAM" id="SignalP"/>
    </source>
</evidence>
<dbReference type="OrthoDB" id="2831202at2759"/>
<reference evidence="2" key="1">
    <citation type="submission" date="2020-05" db="EMBL/GenBank/DDBJ databases">
        <title>Mycena genomes resolve the evolution of fungal bioluminescence.</title>
        <authorList>
            <person name="Tsai I.J."/>
        </authorList>
    </citation>
    <scope>NUCLEOTIDE SEQUENCE</scope>
    <source>
        <strain evidence="2">CCC161011</strain>
    </source>
</reference>
<dbReference type="AlphaFoldDB" id="A0A8H6X575"/>
<feature type="signal peptide" evidence="1">
    <location>
        <begin position="1"/>
        <end position="19"/>
    </location>
</feature>
<keyword evidence="1" id="KW-0732">Signal</keyword>
<gene>
    <name evidence="2" type="ORF">MVEN_02301700</name>
</gene>
<keyword evidence="3" id="KW-1185">Reference proteome</keyword>
<protein>
    <submittedName>
        <fullName evidence="2">Uncharacterized protein</fullName>
    </submittedName>
</protein>
<organism evidence="2 3">
    <name type="scientific">Mycena venus</name>
    <dbReference type="NCBI Taxonomy" id="2733690"/>
    <lineage>
        <taxon>Eukaryota</taxon>
        <taxon>Fungi</taxon>
        <taxon>Dikarya</taxon>
        <taxon>Basidiomycota</taxon>
        <taxon>Agaricomycotina</taxon>
        <taxon>Agaricomycetes</taxon>
        <taxon>Agaricomycetidae</taxon>
        <taxon>Agaricales</taxon>
        <taxon>Marasmiineae</taxon>
        <taxon>Mycenaceae</taxon>
        <taxon>Mycena</taxon>
    </lineage>
</organism>
<proteinExistence type="predicted"/>
<dbReference type="Proteomes" id="UP000620124">
    <property type="component" value="Unassembled WGS sequence"/>
</dbReference>
<dbReference type="EMBL" id="JACAZI010000026">
    <property type="protein sequence ID" value="KAF7334710.1"/>
    <property type="molecule type" value="Genomic_DNA"/>
</dbReference>
<feature type="chain" id="PRO_5034369701" evidence="1">
    <location>
        <begin position="20"/>
        <end position="142"/>
    </location>
</feature>
<name>A0A8H6X575_9AGAR</name>
<evidence type="ECO:0000313" key="2">
    <source>
        <dbReference type="EMBL" id="KAF7334710.1"/>
    </source>
</evidence>
<sequence length="142" mass="14764">MLSTTFLITALAASLHVSAGPAGPAVLPRSEQGNVTTRDFDLWAQFCNDKACSEGCGISVAVSNPGCLNENGRQSIMFHGDTSSLNRFALVVSPSGNCPCQDTCRVLSDTQCMDISAFGGKDQSFRFNGASQGGGSCDANNC</sequence>
<accession>A0A8H6X575</accession>